<accession>A0A382PB98</accession>
<sequence length="24" mass="2648">NTRTLSFFSLLSVSSSGMGNAWWV</sequence>
<organism evidence="1">
    <name type="scientific">marine metagenome</name>
    <dbReference type="NCBI Taxonomy" id="408172"/>
    <lineage>
        <taxon>unclassified sequences</taxon>
        <taxon>metagenomes</taxon>
        <taxon>ecological metagenomes</taxon>
    </lineage>
</organism>
<dbReference type="AlphaFoldDB" id="A0A382PB98"/>
<feature type="non-terminal residue" evidence="1">
    <location>
        <position position="1"/>
    </location>
</feature>
<dbReference type="EMBL" id="UINC01106182">
    <property type="protein sequence ID" value="SVC70663.1"/>
    <property type="molecule type" value="Genomic_DNA"/>
</dbReference>
<protein>
    <submittedName>
        <fullName evidence="1">Uncharacterized protein</fullName>
    </submittedName>
</protein>
<feature type="non-terminal residue" evidence="1">
    <location>
        <position position="24"/>
    </location>
</feature>
<gene>
    <name evidence="1" type="ORF">METZ01_LOCUS323517</name>
</gene>
<name>A0A382PB98_9ZZZZ</name>
<proteinExistence type="predicted"/>
<evidence type="ECO:0000313" key="1">
    <source>
        <dbReference type="EMBL" id="SVC70663.1"/>
    </source>
</evidence>
<reference evidence="1" key="1">
    <citation type="submission" date="2018-05" db="EMBL/GenBank/DDBJ databases">
        <authorList>
            <person name="Lanie J.A."/>
            <person name="Ng W.-L."/>
            <person name="Kazmierczak K.M."/>
            <person name="Andrzejewski T.M."/>
            <person name="Davidsen T.M."/>
            <person name="Wayne K.J."/>
            <person name="Tettelin H."/>
            <person name="Glass J.I."/>
            <person name="Rusch D."/>
            <person name="Podicherti R."/>
            <person name="Tsui H.-C.T."/>
            <person name="Winkler M.E."/>
        </authorList>
    </citation>
    <scope>NUCLEOTIDE SEQUENCE</scope>
</reference>